<dbReference type="InterPro" id="IPR001611">
    <property type="entry name" value="Leu-rich_rpt"/>
</dbReference>
<accession>A0ABD1F0L3</accession>
<dbReference type="InterPro" id="IPR003599">
    <property type="entry name" value="Ig_sub"/>
</dbReference>
<feature type="chain" id="PRO_5044788075" description="Ig-like domain-containing protein" evidence="6">
    <location>
        <begin position="41"/>
        <end position="913"/>
    </location>
</feature>
<dbReference type="SUPFAM" id="SSF52058">
    <property type="entry name" value="L domain-like"/>
    <property type="match status" value="1"/>
</dbReference>
<dbReference type="AlphaFoldDB" id="A0ABD1F0L3"/>
<evidence type="ECO:0000313" key="9">
    <source>
        <dbReference type="Proteomes" id="UP001566132"/>
    </source>
</evidence>
<keyword evidence="1" id="KW-0433">Leucine-rich repeat</keyword>
<dbReference type="InterPro" id="IPR003591">
    <property type="entry name" value="Leu-rich_rpt_typical-subtyp"/>
</dbReference>
<evidence type="ECO:0000256" key="6">
    <source>
        <dbReference type="SAM" id="SignalP"/>
    </source>
</evidence>
<keyword evidence="9" id="KW-1185">Reference proteome</keyword>
<dbReference type="SUPFAM" id="SSF48726">
    <property type="entry name" value="Immunoglobulin"/>
    <property type="match status" value="1"/>
</dbReference>
<name>A0ABD1F0L3_HYPHA</name>
<gene>
    <name evidence="8" type="ORF">ABEB36_005035</name>
</gene>
<dbReference type="InterPro" id="IPR000483">
    <property type="entry name" value="Cys-rich_flank_reg_C"/>
</dbReference>
<dbReference type="PANTHER" id="PTHR24366:SF170">
    <property type="entry name" value="RE50361P"/>
    <property type="match status" value="1"/>
</dbReference>
<evidence type="ECO:0000256" key="3">
    <source>
        <dbReference type="ARBA" id="ARBA00022737"/>
    </source>
</evidence>
<dbReference type="InterPro" id="IPR036179">
    <property type="entry name" value="Ig-like_dom_sf"/>
</dbReference>
<dbReference type="PROSITE" id="PS51450">
    <property type="entry name" value="LRR"/>
    <property type="match status" value="3"/>
</dbReference>
<keyword evidence="2 6" id="KW-0732">Signal</keyword>
<dbReference type="Gene3D" id="3.80.10.10">
    <property type="entry name" value="Ribonuclease Inhibitor"/>
    <property type="match status" value="3"/>
</dbReference>
<dbReference type="PRINTS" id="PR00019">
    <property type="entry name" value="LEURICHRPT"/>
</dbReference>
<dbReference type="Pfam" id="PF13927">
    <property type="entry name" value="Ig_3"/>
    <property type="match status" value="1"/>
</dbReference>
<dbReference type="SMART" id="SM00408">
    <property type="entry name" value="IGc2"/>
    <property type="match status" value="1"/>
</dbReference>
<keyword evidence="4" id="KW-1015">Disulfide bond</keyword>
<dbReference type="InterPro" id="IPR013783">
    <property type="entry name" value="Ig-like_fold"/>
</dbReference>
<dbReference type="EMBL" id="JBDJPC010000004">
    <property type="protein sequence ID" value="KAL1505469.1"/>
    <property type="molecule type" value="Genomic_DNA"/>
</dbReference>
<dbReference type="SMART" id="SM00082">
    <property type="entry name" value="LRRCT"/>
    <property type="match status" value="1"/>
</dbReference>
<dbReference type="SMART" id="SM00369">
    <property type="entry name" value="LRR_TYP"/>
    <property type="match status" value="8"/>
</dbReference>
<sequence length="913" mass="105203">MGSLSRLIHAGLASSSDGRRRHRILSRILLVLFLSVSVDTHTRHGEVLSAPEGCLFVKISFLRCENRSAKNLLFPSDVTHLELKNVTEAQINLRFVRHLQWTHSELIRIKEVLVNPENLKVLDLSNNIINELESQQFVNFTSLVHMNLSFNQIADLPRYAFKNQKLKTLSLSHNQLQALPFQVFAMEHMVELDLSFNYLATFLDHFFKFNKYIEMLCLNNNRITKLTSNALADLTELRRLDLSNNALQHIAKGLFDSLNKLEYLNLAHNPLTNLASGTFRGLRGLVELNLSGNKFTHLTFGLMHFSPNLLSLTLDDTEIEEIHNSELLGVPKLQNLSLKNNRKLREVETHVLADTPTLEKLDFSGNSLTFLPQSVMNLTRLRELNIADNPWACDCRMYWFADWAETHKNITMSELTCGPDAYPNDMLPTLHHLNCTKPQIVYKTPTKLYRLRSDALLECRYAAYPVPSITWITPKREVFHWNPDAGIPDVFKKHPHAHDDFMTPLRIIPPRIQVLDNGTLWIRNVTRSDCGRYYCYASNPIANHSEDVLLHIDPTDWNHVRIVSLIVGTQSAAGFLGLTLFIQFLRYILNKFGILNNFCSFCKRDRVSPKARQIYAMLDNIEQYKSQQLEKLRDNYTQQVTRIKDNCAQQMEWIQTSYQSQTKHLKDFRDISSQHLSTLRGQYCDQVRKVRDYSTTQLNWVRENYVFQRNKIRKFSAHKVLQLRETYKYQQQTLNKVLENLPSLYFENCRAGTCGRAESLVFDPTDLENVDFYIKSKIEKLSNLGENTDETENLTQSRLSLYYTPTERSIGSKILSPTEDDDVLAGVHINYIETRPRMPVFGGPSTSKEGYFYPENLDDDESCDLVNVTVLAEETKCNKVIPAKNLQELSTKNGDISIDNDLDSNNAIHETSL</sequence>
<organism evidence="8 9">
    <name type="scientific">Hypothenemus hampei</name>
    <name type="common">Coffee berry borer</name>
    <dbReference type="NCBI Taxonomy" id="57062"/>
    <lineage>
        <taxon>Eukaryota</taxon>
        <taxon>Metazoa</taxon>
        <taxon>Ecdysozoa</taxon>
        <taxon>Arthropoda</taxon>
        <taxon>Hexapoda</taxon>
        <taxon>Insecta</taxon>
        <taxon>Pterygota</taxon>
        <taxon>Neoptera</taxon>
        <taxon>Endopterygota</taxon>
        <taxon>Coleoptera</taxon>
        <taxon>Polyphaga</taxon>
        <taxon>Cucujiformia</taxon>
        <taxon>Curculionidae</taxon>
        <taxon>Scolytinae</taxon>
        <taxon>Hypothenemus</taxon>
    </lineage>
</organism>
<dbReference type="InterPro" id="IPR003598">
    <property type="entry name" value="Ig_sub2"/>
</dbReference>
<proteinExistence type="predicted"/>
<reference evidence="8 9" key="1">
    <citation type="submission" date="2024-05" db="EMBL/GenBank/DDBJ databases">
        <title>Genetic variation in Jamaican populations of the coffee berry borer (Hypothenemus hampei).</title>
        <authorList>
            <person name="Errbii M."/>
            <person name="Myrie A."/>
        </authorList>
    </citation>
    <scope>NUCLEOTIDE SEQUENCE [LARGE SCALE GENOMIC DNA]</scope>
    <source>
        <strain evidence="8">JA-Hopewell-2020-01-JO</strain>
        <tissue evidence="8">Whole body</tissue>
    </source>
</reference>
<dbReference type="SMART" id="SM00409">
    <property type="entry name" value="IG"/>
    <property type="match status" value="1"/>
</dbReference>
<dbReference type="PANTHER" id="PTHR24366">
    <property type="entry name" value="IG(IMMUNOGLOBULIN) AND LRR(LEUCINE RICH REPEAT) DOMAINS"/>
    <property type="match status" value="1"/>
</dbReference>
<evidence type="ECO:0000256" key="5">
    <source>
        <dbReference type="SAM" id="MobiDB-lite"/>
    </source>
</evidence>
<dbReference type="CDD" id="cd00096">
    <property type="entry name" value="Ig"/>
    <property type="match status" value="1"/>
</dbReference>
<feature type="signal peptide" evidence="6">
    <location>
        <begin position="1"/>
        <end position="40"/>
    </location>
</feature>
<comment type="caution">
    <text evidence="8">The sequence shown here is derived from an EMBL/GenBank/DDBJ whole genome shotgun (WGS) entry which is preliminary data.</text>
</comment>
<dbReference type="GO" id="GO:0071944">
    <property type="term" value="C:cell periphery"/>
    <property type="evidence" value="ECO:0007669"/>
    <property type="project" value="UniProtKB-ARBA"/>
</dbReference>
<dbReference type="Gene3D" id="2.60.40.10">
    <property type="entry name" value="Immunoglobulins"/>
    <property type="match status" value="1"/>
</dbReference>
<evidence type="ECO:0000313" key="8">
    <source>
        <dbReference type="EMBL" id="KAL1505469.1"/>
    </source>
</evidence>
<dbReference type="InterPro" id="IPR032675">
    <property type="entry name" value="LRR_dom_sf"/>
</dbReference>
<dbReference type="Proteomes" id="UP001566132">
    <property type="component" value="Unassembled WGS sequence"/>
</dbReference>
<feature type="domain" description="Ig-like" evidence="7">
    <location>
        <begin position="438"/>
        <end position="551"/>
    </location>
</feature>
<keyword evidence="3" id="KW-0677">Repeat</keyword>
<feature type="region of interest" description="Disordered" evidence="5">
    <location>
        <begin position="893"/>
        <end position="913"/>
    </location>
</feature>
<dbReference type="InterPro" id="IPR007110">
    <property type="entry name" value="Ig-like_dom"/>
</dbReference>
<evidence type="ECO:0000259" key="7">
    <source>
        <dbReference type="PROSITE" id="PS50835"/>
    </source>
</evidence>
<feature type="compositionally biased region" description="Low complexity" evidence="5">
    <location>
        <begin position="893"/>
        <end position="906"/>
    </location>
</feature>
<evidence type="ECO:0000256" key="1">
    <source>
        <dbReference type="ARBA" id="ARBA00022614"/>
    </source>
</evidence>
<evidence type="ECO:0000256" key="4">
    <source>
        <dbReference type="ARBA" id="ARBA00023157"/>
    </source>
</evidence>
<protein>
    <recommendedName>
        <fullName evidence="7">Ig-like domain-containing protein</fullName>
    </recommendedName>
</protein>
<evidence type="ECO:0000256" key="2">
    <source>
        <dbReference type="ARBA" id="ARBA00022729"/>
    </source>
</evidence>
<dbReference type="PROSITE" id="PS50835">
    <property type="entry name" value="IG_LIKE"/>
    <property type="match status" value="1"/>
</dbReference>
<dbReference type="Pfam" id="PF13855">
    <property type="entry name" value="LRR_8"/>
    <property type="match status" value="3"/>
</dbReference>